<dbReference type="EMBL" id="HE797023">
    <property type="protein sequence ID" value="CCM01194.1"/>
    <property type="molecule type" value="Genomic_DNA"/>
</dbReference>
<dbReference type="SUPFAM" id="SSF52047">
    <property type="entry name" value="RNI-like"/>
    <property type="match status" value="1"/>
</dbReference>
<dbReference type="STRING" id="599839.J4H2A7"/>
<reference evidence="2 3" key="1">
    <citation type="journal article" date="2012" name="Appl. Environ. Microbiol.">
        <title>Short-read sequencing for genomic analysis of the brown rot fungus Fibroporia radiculosa.</title>
        <authorList>
            <person name="Tang J.D."/>
            <person name="Perkins A.D."/>
            <person name="Sonstegard T.S."/>
            <person name="Schroeder S.G."/>
            <person name="Burgess S.C."/>
            <person name="Diehl S.V."/>
        </authorList>
    </citation>
    <scope>NUCLEOTIDE SEQUENCE [LARGE SCALE GENOMIC DNA]</scope>
    <source>
        <strain evidence="2 3">TFFH 294</strain>
    </source>
</reference>
<sequence>MLMPFNLRLQGPLHIDKALAQSSMFPLDSGVCMPLFRLPSAGPICHAERPKMPRRELPVELYDHILDYLWDDQRTLLACSLTCRAWVPTTRLHLFEIVVIRGPEDCACLHRVLETSAAGSTRVADYVRDISIIDPDPIDRDAGVQPAEESTRWLCRWMPKILPKLKRVECLRLEHIDWELLAANEGTKNCILSFCPGLKSLHLSSVMFATSDALLQTIMSFPSLNSLQMAYLVWWGDVSDSSAHLPGQDASPENGKTIIRELKMDSLYDPTVVLNWLLKPPFELQLRKLEWGSSAQPSQRPILLETLRLSETTLEDLRLAVWAETCELKRTCASSFPLPRSSLAVLADVNLARFPRLKYLDVGIQNPLVARNAWYPAVPEFLAMISSTRLREIKLRFNLFNTSDAGLDFMDWRRMDEVLVFLHQNLPMLVFGFHFHIQLHPGSVMPNVACALTSRLPAARAAGLRMKVVAGGMIREGRGQAIPDKEDWIPMS</sequence>
<protein>
    <recommendedName>
        <fullName evidence="1">F-box domain-containing protein</fullName>
    </recommendedName>
</protein>
<evidence type="ECO:0000313" key="3">
    <source>
        <dbReference type="Proteomes" id="UP000006352"/>
    </source>
</evidence>
<dbReference type="CDD" id="cd09917">
    <property type="entry name" value="F-box_SF"/>
    <property type="match status" value="1"/>
</dbReference>
<dbReference type="Gene3D" id="3.80.10.10">
    <property type="entry name" value="Ribonuclease Inhibitor"/>
    <property type="match status" value="1"/>
</dbReference>
<evidence type="ECO:0000313" key="2">
    <source>
        <dbReference type="EMBL" id="CCM01194.1"/>
    </source>
</evidence>
<accession>J4H2A7</accession>
<dbReference type="HOGENOM" id="CLU_036316_4_1_1"/>
<evidence type="ECO:0000259" key="1">
    <source>
        <dbReference type="Pfam" id="PF12937"/>
    </source>
</evidence>
<dbReference type="OrthoDB" id="2794288at2759"/>
<keyword evidence="3" id="KW-1185">Reference proteome</keyword>
<dbReference type="AlphaFoldDB" id="J4H2A7"/>
<dbReference type="InterPro" id="IPR032675">
    <property type="entry name" value="LRR_dom_sf"/>
</dbReference>
<dbReference type="Proteomes" id="UP000006352">
    <property type="component" value="Unassembled WGS sequence"/>
</dbReference>
<organism evidence="2 3">
    <name type="scientific">Fibroporia radiculosa</name>
    <dbReference type="NCBI Taxonomy" id="599839"/>
    <lineage>
        <taxon>Eukaryota</taxon>
        <taxon>Fungi</taxon>
        <taxon>Dikarya</taxon>
        <taxon>Basidiomycota</taxon>
        <taxon>Agaricomycotina</taxon>
        <taxon>Agaricomycetes</taxon>
        <taxon>Polyporales</taxon>
        <taxon>Fibroporiaceae</taxon>
        <taxon>Fibroporia</taxon>
    </lineage>
</organism>
<dbReference type="InterPro" id="IPR001810">
    <property type="entry name" value="F-box_dom"/>
</dbReference>
<dbReference type="SUPFAM" id="SSF81383">
    <property type="entry name" value="F-box domain"/>
    <property type="match status" value="1"/>
</dbReference>
<dbReference type="GeneID" id="24096105"/>
<dbReference type="RefSeq" id="XP_012180477.1">
    <property type="nucleotide sequence ID" value="XM_012325087.1"/>
</dbReference>
<name>J4H2A7_9APHY</name>
<dbReference type="InterPro" id="IPR036047">
    <property type="entry name" value="F-box-like_dom_sf"/>
</dbReference>
<gene>
    <name evidence="2" type="ORF">FIBRA_03242</name>
</gene>
<proteinExistence type="predicted"/>
<feature type="domain" description="F-box" evidence="1">
    <location>
        <begin position="56"/>
        <end position="86"/>
    </location>
</feature>
<dbReference type="InParanoid" id="J4H2A7"/>
<dbReference type="Pfam" id="PF12937">
    <property type="entry name" value="F-box-like"/>
    <property type="match status" value="1"/>
</dbReference>